<gene>
    <name evidence="2" type="ORF">HYPBUDRAFT_150657</name>
</gene>
<evidence type="ECO:0000313" key="3">
    <source>
        <dbReference type="Proteomes" id="UP000095085"/>
    </source>
</evidence>
<feature type="coiled-coil region" evidence="1">
    <location>
        <begin position="63"/>
        <end position="100"/>
    </location>
</feature>
<dbReference type="GeneID" id="30994842"/>
<name>A0A1E4RDG2_9ASCO</name>
<protein>
    <submittedName>
        <fullName evidence="2">Uncharacterized protein</fullName>
    </submittedName>
</protein>
<dbReference type="Gene3D" id="1.10.287.950">
    <property type="entry name" value="Methyl-accepting chemotaxis protein"/>
    <property type="match status" value="1"/>
</dbReference>
<dbReference type="SUPFAM" id="SSF58104">
    <property type="entry name" value="Methyl-accepting chemotaxis protein (MCP) signaling domain"/>
    <property type="match status" value="1"/>
</dbReference>
<proteinExistence type="predicted"/>
<sequence>MPHKSYSNTQKSDSADQETVNRELRAIKTDLAQLTDVLNTLVALQQKYYSTLGEIISFSNKRAASLERLAASMEKLAASMERLAASLEKLAEVVQEQSKETIKALKKIQEGFFSSSGNTPSALQQINDNHNDDKLELI</sequence>
<organism evidence="2 3">
    <name type="scientific">Hyphopichia burtonii NRRL Y-1933</name>
    <dbReference type="NCBI Taxonomy" id="984485"/>
    <lineage>
        <taxon>Eukaryota</taxon>
        <taxon>Fungi</taxon>
        <taxon>Dikarya</taxon>
        <taxon>Ascomycota</taxon>
        <taxon>Saccharomycotina</taxon>
        <taxon>Pichiomycetes</taxon>
        <taxon>Debaryomycetaceae</taxon>
        <taxon>Hyphopichia</taxon>
    </lineage>
</organism>
<accession>A0A1E4RDG2</accession>
<dbReference type="AlphaFoldDB" id="A0A1E4RDG2"/>
<dbReference type="EMBL" id="KV454545">
    <property type="protein sequence ID" value="ODV65291.1"/>
    <property type="molecule type" value="Genomic_DNA"/>
</dbReference>
<evidence type="ECO:0000313" key="2">
    <source>
        <dbReference type="EMBL" id="ODV65291.1"/>
    </source>
</evidence>
<dbReference type="RefSeq" id="XP_020074358.1">
    <property type="nucleotide sequence ID" value="XM_020220292.1"/>
</dbReference>
<evidence type="ECO:0000256" key="1">
    <source>
        <dbReference type="SAM" id="Coils"/>
    </source>
</evidence>
<keyword evidence="1" id="KW-0175">Coiled coil</keyword>
<reference evidence="3" key="1">
    <citation type="submission" date="2016-05" db="EMBL/GenBank/DDBJ databases">
        <title>Comparative genomics of biotechnologically important yeasts.</title>
        <authorList>
            <consortium name="DOE Joint Genome Institute"/>
            <person name="Riley R."/>
            <person name="Haridas S."/>
            <person name="Wolfe K.H."/>
            <person name="Lopes M.R."/>
            <person name="Hittinger C.T."/>
            <person name="Goker M."/>
            <person name="Salamov A."/>
            <person name="Wisecaver J."/>
            <person name="Long T.M."/>
            <person name="Aerts A.L."/>
            <person name="Barry K."/>
            <person name="Choi C."/>
            <person name="Clum A."/>
            <person name="Coughlan A.Y."/>
            <person name="Deshpande S."/>
            <person name="Douglass A.P."/>
            <person name="Hanson S.J."/>
            <person name="Klenk H.-P."/>
            <person name="Labutti K."/>
            <person name="Lapidus A."/>
            <person name="Lindquist E."/>
            <person name="Lipzen A."/>
            <person name="Meier-Kolthoff J.P."/>
            <person name="Ohm R.A."/>
            <person name="Otillar R.P."/>
            <person name="Pangilinan J."/>
            <person name="Peng Y."/>
            <person name="Rokas A."/>
            <person name="Rosa C.A."/>
            <person name="Scheuner C."/>
            <person name="Sibirny A.A."/>
            <person name="Slot J.C."/>
            <person name="Stielow J.B."/>
            <person name="Sun H."/>
            <person name="Kurtzman C.P."/>
            <person name="Blackwell M."/>
            <person name="Grigoriev I.V."/>
            <person name="Jeffries T.W."/>
        </authorList>
    </citation>
    <scope>NUCLEOTIDE SEQUENCE [LARGE SCALE GENOMIC DNA]</scope>
    <source>
        <strain evidence="3">NRRL Y-1933</strain>
    </source>
</reference>
<keyword evidence="3" id="KW-1185">Reference proteome</keyword>
<dbReference type="Proteomes" id="UP000095085">
    <property type="component" value="Unassembled WGS sequence"/>
</dbReference>